<evidence type="ECO:0000313" key="3">
    <source>
        <dbReference type="Proteomes" id="UP000250235"/>
    </source>
</evidence>
<dbReference type="GO" id="GO:0045144">
    <property type="term" value="P:meiotic sister chromatid segregation"/>
    <property type="evidence" value="ECO:0007669"/>
    <property type="project" value="InterPro"/>
</dbReference>
<dbReference type="Proteomes" id="UP000250235">
    <property type="component" value="Unassembled WGS sequence"/>
</dbReference>
<name>A0A2Z7B5W0_9LAMI</name>
<sequence>MKVGKMDNLDKRTSIGNIMRKKFSDNTNSPPQPKPQVNPLISPHDYASTKEYIYHLVKELSLAREKLKALQHAFACEEALLKAKNLELKESEMILREYEFKRDSKSYNANRSSKTRCCYTNKDVRTRRYLNESHI</sequence>
<gene>
    <name evidence="2" type="ORF">F511_38180</name>
</gene>
<feature type="region of interest" description="Disordered" evidence="1">
    <location>
        <begin position="1"/>
        <end position="42"/>
    </location>
</feature>
<dbReference type="GO" id="GO:0016301">
    <property type="term" value="F:kinase activity"/>
    <property type="evidence" value="ECO:0007669"/>
    <property type="project" value="UniProtKB-KW"/>
</dbReference>
<reference evidence="2 3" key="1">
    <citation type="journal article" date="2015" name="Proc. Natl. Acad. Sci. U.S.A.">
        <title>The resurrection genome of Boea hygrometrica: A blueprint for survival of dehydration.</title>
        <authorList>
            <person name="Xiao L."/>
            <person name="Yang G."/>
            <person name="Zhang L."/>
            <person name="Yang X."/>
            <person name="Zhao S."/>
            <person name="Ji Z."/>
            <person name="Zhou Q."/>
            <person name="Hu M."/>
            <person name="Wang Y."/>
            <person name="Chen M."/>
            <person name="Xu Y."/>
            <person name="Jin H."/>
            <person name="Xiao X."/>
            <person name="Hu G."/>
            <person name="Bao F."/>
            <person name="Hu Y."/>
            <person name="Wan P."/>
            <person name="Li L."/>
            <person name="Deng X."/>
            <person name="Kuang T."/>
            <person name="Xiang C."/>
            <person name="Zhu J.K."/>
            <person name="Oliver M.J."/>
            <person name="He Y."/>
        </authorList>
    </citation>
    <scope>NUCLEOTIDE SEQUENCE [LARGE SCALE GENOMIC DNA]</scope>
    <source>
        <strain evidence="3">cv. XS01</strain>
    </source>
</reference>
<dbReference type="InterPro" id="IPR044693">
    <property type="entry name" value="SGO_plant"/>
</dbReference>
<keyword evidence="2" id="KW-0418">Kinase</keyword>
<proteinExistence type="predicted"/>
<accession>A0A2Z7B5W0</accession>
<dbReference type="GO" id="GO:0034090">
    <property type="term" value="P:maintenance of meiotic sister chromatid cohesion"/>
    <property type="evidence" value="ECO:0007669"/>
    <property type="project" value="InterPro"/>
</dbReference>
<keyword evidence="3" id="KW-1185">Reference proteome</keyword>
<evidence type="ECO:0000313" key="2">
    <source>
        <dbReference type="EMBL" id="KZV29175.1"/>
    </source>
</evidence>
<dbReference type="OrthoDB" id="770508at2759"/>
<dbReference type="EMBL" id="KV009449">
    <property type="protein sequence ID" value="KZV29175.1"/>
    <property type="molecule type" value="Genomic_DNA"/>
</dbReference>
<dbReference type="PANTHER" id="PTHR34373:SF8">
    <property type="entry name" value="SHUGOSHIN"/>
    <property type="match status" value="1"/>
</dbReference>
<organism evidence="2 3">
    <name type="scientific">Dorcoceras hygrometricum</name>
    <dbReference type="NCBI Taxonomy" id="472368"/>
    <lineage>
        <taxon>Eukaryota</taxon>
        <taxon>Viridiplantae</taxon>
        <taxon>Streptophyta</taxon>
        <taxon>Embryophyta</taxon>
        <taxon>Tracheophyta</taxon>
        <taxon>Spermatophyta</taxon>
        <taxon>Magnoliopsida</taxon>
        <taxon>eudicotyledons</taxon>
        <taxon>Gunneridae</taxon>
        <taxon>Pentapetalae</taxon>
        <taxon>asterids</taxon>
        <taxon>lamiids</taxon>
        <taxon>Lamiales</taxon>
        <taxon>Gesneriaceae</taxon>
        <taxon>Didymocarpoideae</taxon>
        <taxon>Trichosporeae</taxon>
        <taxon>Loxocarpinae</taxon>
        <taxon>Dorcoceras</taxon>
    </lineage>
</organism>
<protein>
    <submittedName>
        <fullName evidence="2">Putative serine/threonine-protein kinase irlF-like</fullName>
    </submittedName>
</protein>
<keyword evidence="2" id="KW-0808">Transferase</keyword>
<dbReference type="GO" id="GO:0000775">
    <property type="term" value="C:chromosome, centromeric region"/>
    <property type="evidence" value="ECO:0007669"/>
    <property type="project" value="InterPro"/>
</dbReference>
<feature type="compositionally biased region" description="Basic and acidic residues" evidence="1">
    <location>
        <begin position="1"/>
        <end position="13"/>
    </location>
</feature>
<dbReference type="PANTHER" id="PTHR34373">
    <property type="entry name" value="SHUGOSHIN 2"/>
    <property type="match status" value="1"/>
</dbReference>
<dbReference type="AlphaFoldDB" id="A0A2Z7B5W0"/>
<evidence type="ECO:0000256" key="1">
    <source>
        <dbReference type="SAM" id="MobiDB-lite"/>
    </source>
</evidence>